<name>A0AAV9V5T4_9PEZI</name>
<evidence type="ECO:0000313" key="3">
    <source>
        <dbReference type="EMBL" id="KAK6355176.1"/>
    </source>
</evidence>
<evidence type="ECO:0000256" key="1">
    <source>
        <dbReference type="ARBA" id="ARBA00023242"/>
    </source>
</evidence>
<evidence type="ECO:0000313" key="4">
    <source>
        <dbReference type="Proteomes" id="UP001375240"/>
    </source>
</evidence>
<dbReference type="Proteomes" id="UP001375240">
    <property type="component" value="Unassembled WGS sequence"/>
</dbReference>
<evidence type="ECO:0000259" key="2">
    <source>
        <dbReference type="PROSITE" id="PS50048"/>
    </source>
</evidence>
<dbReference type="PROSITE" id="PS50048">
    <property type="entry name" value="ZN2_CY6_FUNGAL_2"/>
    <property type="match status" value="1"/>
</dbReference>
<dbReference type="Pfam" id="PF00172">
    <property type="entry name" value="Zn_clus"/>
    <property type="match status" value="1"/>
</dbReference>
<dbReference type="AlphaFoldDB" id="A0AAV9V5T4"/>
<dbReference type="InterPro" id="IPR001138">
    <property type="entry name" value="Zn2Cys6_DnaBD"/>
</dbReference>
<keyword evidence="4" id="KW-1185">Reference proteome</keyword>
<keyword evidence="1" id="KW-0539">Nucleus</keyword>
<comment type="caution">
    <text evidence="3">The sequence shown here is derived from an EMBL/GenBank/DDBJ whole genome shotgun (WGS) entry which is preliminary data.</text>
</comment>
<gene>
    <name evidence="3" type="ORF">TWF696_004294</name>
</gene>
<dbReference type="InterPro" id="IPR036864">
    <property type="entry name" value="Zn2-C6_fun-type_DNA-bd_sf"/>
</dbReference>
<dbReference type="SMART" id="SM00066">
    <property type="entry name" value="GAL4"/>
    <property type="match status" value="2"/>
</dbReference>
<accession>A0AAV9V5T4</accession>
<sequence>MPRGVKDEGTCFYCRRDKKKCLRETPKGEPEICERCAKYGYICAATQPSQAESTRRVLNRHRCDACRKHHQVCLPIDRQWPDRCDRCVKRNRACSPPFAQSAAGRALASSLYFPSLNPTVTSPSPPGQANYPAFSSVSSQSATNLEAPPRSRSQITDIMSIDNVLANTPEQTRYEYGDWVQKLEESQYRQ</sequence>
<dbReference type="EMBL" id="JAVHNQ010000002">
    <property type="protein sequence ID" value="KAK6355176.1"/>
    <property type="molecule type" value="Genomic_DNA"/>
</dbReference>
<reference evidence="3 4" key="1">
    <citation type="submission" date="2019-10" db="EMBL/GenBank/DDBJ databases">
        <authorList>
            <person name="Palmer J.M."/>
        </authorList>
    </citation>
    <scope>NUCLEOTIDE SEQUENCE [LARGE SCALE GENOMIC DNA]</scope>
    <source>
        <strain evidence="3 4">TWF696</strain>
    </source>
</reference>
<dbReference type="GO" id="GO:0008270">
    <property type="term" value="F:zinc ion binding"/>
    <property type="evidence" value="ECO:0007669"/>
    <property type="project" value="InterPro"/>
</dbReference>
<feature type="domain" description="Zn(2)-C6 fungal-type" evidence="2">
    <location>
        <begin position="10"/>
        <end position="43"/>
    </location>
</feature>
<dbReference type="SUPFAM" id="SSF57701">
    <property type="entry name" value="Zn2/Cys6 DNA-binding domain"/>
    <property type="match status" value="1"/>
</dbReference>
<protein>
    <recommendedName>
        <fullName evidence="2">Zn(2)-C6 fungal-type domain-containing protein</fullName>
    </recommendedName>
</protein>
<dbReference type="PROSITE" id="PS00463">
    <property type="entry name" value="ZN2_CY6_FUNGAL_1"/>
    <property type="match status" value="1"/>
</dbReference>
<dbReference type="GO" id="GO:0000981">
    <property type="term" value="F:DNA-binding transcription factor activity, RNA polymerase II-specific"/>
    <property type="evidence" value="ECO:0007669"/>
    <property type="project" value="InterPro"/>
</dbReference>
<proteinExistence type="predicted"/>
<organism evidence="3 4">
    <name type="scientific">Orbilia brochopaga</name>
    <dbReference type="NCBI Taxonomy" id="3140254"/>
    <lineage>
        <taxon>Eukaryota</taxon>
        <taxon>Fungi</taxon>
        <taxon>Dikarya</taxon>
        <taxon>Ascomycota</taxon>
        <taxon>Pezizomycotina</taxon>
        <taxon>Orbiliomycetes</taxon>
        <taxon>Orbiliales</taxon>
        <taxon>Orbiliaceae</taxon>
        <taxon>Orbilia</taxon>
    </lineage>
</organism>